<dbReference type="AlphaFoldDB" id="A0ABD2MSB7"/>
<reference evidence="1 2" key="1">
    <citation type="journal article" date="2021" name="BMC Biol.">
        <title>Horizontally acquired antibacterial genes associated with adaptive radiation of ladybird beetles.</title>
        <authorList>
            <person name="Li H.S."/>
            <person name="Tang X.F."/>
            <person name="Huang Y.H."/>
            <person name="Xu Z.Y."/>
            <person name="Chen M.L."/>
            <person name="Du X.Y."/>
            <person name="Qiu B.Y."/>
            <person name="Chen P.T."/>
            <person name="Zhang W."/>
            <person name="Slipinski A."/>
            <person name="Escalona H.E."/>
            <person name="Waterhouse R.M."/>
            <person name="Zwick A."/>
            <person name="Pang H."/>
        </authorList>
    </citation>
    <scope>NUCLEOTIDE SEQUENCE [LARGE SCALE GENOMIC DNA]</scope>
    <source>
        <strain evidence="1">SYSU2018</strain>
    </source>
</reference>
<evidence type="ECO:0000313" key="2">
    <source>
        <dbReference type="Proteomes" id="UP001516400"/>
    </source>
</evidence>
<comment type="caution">
    <text evidence="1">The sequence shown here is derived from an EMBL/GenBank/DDBJ whole genome shotgun (WGS) entry which is preliminary data.</text>
</comment>
<protein>
    <submittedName>
        <fullName evidence="1">Uncharacterized protein</fullName>
    </submittedName>
</protein>
<evidence type="ECO:0000313" key="1">
    <source>
        <dbReference type="EMBL" id="KAL3268991.1"/>
    </source>
</evidence>
<gene>
    <name evidence="1" type="ORF">HHI36_008076</name>
</gene>
<organism evidence="1 2">
    <name type="scientific">Cryptolaemus montrouzieri</name>
    <dbReference type="NCBI Taxonomy" id="559131"/>
    <lineage>
        <taxon>Eukaryota</taxon>
        <taxon>Metazoa</taxon>
        <taxon>Ecdysozoa</taxon>
        <taxon>Arthropoda</taxon>
        <taxon>Hexapoda</taxon>
        <taxon>Insecta</taxon>
        <taxon>Pterygota</taxon>
        <taxon>Neoptera</taxon>
        <taxon>Endopterygota</taxon>
        <taxon>Coleoptera</taxon>
        <taxon>Polyphaga</taxon>
        <taxon>Cucujiformia</taxon>
        <taxon>Coccinelloidea</taxon>
        <taxon>Coccinellidae</taxon>
        <taxon>Scymninae</taxon>
        <taxon>Scymnini</taxon>
        <taxon>Cryptolaemus</taxon>
    </lineage>
</organism>
<dbReference type="Proteomes" id="UP001516400">
    <property type="component" value="Unassembled WGS sequence"/>
</dbReference>
<dbReference type="EMBL" id="JABFTP020000021">
    <property type="protein sequence ID" value="KAL3268991.1"/>
    <property type="molecule type" value="Genomic_DNA"/>
</dbReference>
<keyword evidence="2" id="KW-1185">Reference proteome</keyword>
<proteinExistence type="predicted"/>
<name>A0ABD2MSB7_9CUCU</name>
<accession>A0ABD2MSB7</accession>
<sequence length="140" mass="16341">MTAKGDRLGVWHTTSLYRADIWADGLKLQYNRRELSEVDRLLSIGLTRAYRTVPKARVVQIAGMICKVLGGAKGKWTCEELGVARHLIFECRDMEEYRRETEAKLKCRMVVDELVKIMLEIEESWKETSEIVERVIRRKL</sequence>